<keyword evidence="1" id="KW-0418">Kinase</keyword>
<evidence type="ECO:0000313" key="3">
    <source>
        <dbReference type="EMBL" id="TLP52851.1"/>
    </source>
</evidence>
<dbReference type="GO" id="GO:0005524">
    <property type="term" value="F:ATP binding"/>
    <property type="evidence" value="ECO:0007669"/>
    <property type="project" value="UniProtKB-KW"/>
</dbReference>
<dbReference type="Proteomes" id="UP000309033">
    <property type="component" value="Unassembled WGS sequence"/>
</dbReference>
<keyword evidence="1" id="KW-0808">Transferase</keyword>
<keyword evidence="1" id="KW-0723">Serine/threonine-protein kinase</keyword>
<reference evidence="3" key="1">
    <citation type="submission" date="2019-05" db="EMBL/GenBank/DDBJ databases">
        <title>Isolation, diversity and antifungal activity of Actinobacteria from wheat.</title>
        <authorList>
            <person name="Yu B."/>
        </authorList>
    </citation>
    <scope>NUCLEOTIDE SEQUENCE [LARGE SCALE GENOMIC DNA]</scope>
    <source>
        <strain evidence="3">NEAU-HEGS1-5</strain>
    </source>
</reference>
<dbReference type="EMBL" id="VANP01000017">
    <property type="protein sequence ID" value="TLP52851.1"/>
    <property type="molecule type" value="Genomic_DNA"/>
</dbReference>
<dbReference type="PANTHER" id="PTHR35526:SF3">
    <property type="entry name" value="ANTI-SIGMA-F FACTOR RSBW"/>
    <property type="match status" value="1"/>
</dbReference>
<accession>A0A5R8YJC9</accession>
<gene>
    <name evidence="3" type="ORF">FED44_31125</name>
</gene>
<dbReference type="GO" id="GO:0004674">
    <property type="term" value="F:protein serine/threonine kinase activity"/>
    <property type="evidence" value="ECO:0007669"/>
    <property type="project" value="UniProtKB-KW"/>
</dbReference>
<keyword evidence="3" id="KW-0547">Nucleotide-binding</keyword>
<dbReference type="InterPro" id="IPR036890">
    <property type="entry name" value="HATPase_C_sf"/>
</dbReference>
<organism evidence="3 4">
    <name type="scientific">Microbispora triticiradicis</name>
    <dbReference type="NCBI Taxonomy" id="2200763"/>
    <lineage>
        <taxon>Bacteria</taxon>
        <taxon>Bacillati</taxon>
        <taxon>Actinomycetota</taxon>
        <taxon>Actinomycetes</taxon>
        <taxon>Streptosporangiales</taxon>
        <taxon>Streptosporangiaceae</taxon>
        <taxon>Microbispora</taxon>
    </lineage>
</organism>
<dbReference type="InterPro" id="IPR003594">
    <property type="entry name" value="HATPase_dom"/>
</dbReference>
<dbReference type="PANTHER" id="PTHR35526">
    <property type="entry name" value="ANTI-SIGMA-F FACTOR RSBW-RELATED"/>
    <property type="match status" value="1"/>
</dbReference>
<dbReference type="AlphaFoldDB" id="A0A5R8YJC9"/>
<protein>
    <submittedName>
        <fullName evidence="3">ATP-binding protein</fullName>
    </submittedName>
</protein>
<keyword evidence="4" id="KW-1185">Reference proteome</keyword>
<dbReference type="Gene3D" id="3.30.565.10">
    <property type="entry name" value="Histidine kinase-like ATPase, C-terminal domain"/>
    <property type="match status" value="1"/>
</dbReference>
<dbReference type="InterPro" id="IPR050267">
    <property type="entry name" value="Anti-sigma-factor_SerPK"/>
</dbReference>
<comment type="caution">
    <text evidence="3">The sequence shown here is derived from an EMBL/GenBank/DDBJ whole genome shotgun (WGS) entry which is preliminary data.</text>
</comment>
<evidence type="ECO:0000256" key="1">
    <source>
        <dbReference type="ARBA" id="ARBA00022527"/>
    </source>
</evidence>
<dbReference type="CDD" id="cd16936">
    <property type="entry name" value="HATPase_RsbW-like"/>
    <property type="match status" value="1"/>
</dbReference>
<evidence type="ECO:0000313" key="4">
    <source>
        <dbReference type="Proteomes" id="UP000309033"/>
    </source>
</evidence>
<feature type="domain" description="Histidine kinase/HSP90-like ATPase" evidence="2">
    <location>
        <begin position="57"/>
        <end position="166"/>
    </location>
</feature>
<name>A0A5R8YJC9_9ACTN</name>
<dbReference type="OrthoDB" id="3534907at2"/>
<dbReference type="SUPFAM" id="SSF55874">
    <property type="entry name" value="ATPase domain of HSP90 chaperone/DNA topoisomerase II/histidine kinase"/>
    <property type="match status" value="1"/>
</dbReference>
<dbReference type="Pfam" id="PF13581">
    <property type="entry name" value="HATPase_c_2"/>
    <property type="match status" value="1"/>
</dbReference>
<keyword evidence="3" id="KW-0067">ATP-binding</keyword>
<proteinExistence type="predicted"/>
<evidence type="ECO:0000259" key="2">
    <source>
        <dbReference type="Pfam" id="PF13581"/>
    </source>
</evidence>
<sequence length="188" mass="20285">MDRKQSCFFEFTRPRCVPYLESWERSHSLKEARVSLPFGAAPVDPAPVWTAECLLPAVGASVATARSLVRRELGRWGLDALVDDCCLIVSELASNVVRHGGNVFTLRLGSNGCWVYGEVFDQGDGVPCQRDADPESVSGRGLLIVDELADDWGVAAAGRGGKTVWFLAGTGSRSLLPVVPHQSRIAVC</sequence>